<dbReference type="PANTHER" id="PTHR42765:SF1">
    <property type="entry name" value="ISOLEUCINE--TRNA LIGASE, MITOCHONDRIAL"/>
    <property type="match status" value="1"/>
</dbReference>
<keyword evidence="2" id="KW-0547">Nucleotide-binding</keyword>
<dbReference type="GO" id="GO:0005739">
    <property type="term" value="C:mitochondrion"/>
    <property type="evidence" value="ECO:0007669"/>
    <property type="project" value="TreeGrafter"/>
</dbReference>
<sequence length="111" mass="12194">MFSLTQLATLARSGSDQHRGWFQSSLLTSVASRGKAPYKTVITHGFVLDEKGYKMSKSLGNVVSPMEVIEGGNNQKQKPAYGVDLLRLWVASVDYSGDVRVGDGILKQVRY</sequence>
<dbReference type="Proteomes" id="UP001162640">
    <property type="component" value="Unassembled WGS sequence"/>
</dbReference>
<dbReference type="Pfam" id="PF00133">
    <property type="entry name" value="tRNA-synt_1"/>
    <property type="match status" value="1"/>
</dbReference>
<protein>
    <recommendedName>
        <fullName evidence="6">Aminoacyl-tRNA synthetase class Ia domain-containing protein</fullName>
    </recommendedName>
</protein>
<keyword evidence="1" id="KW-0436">Ligase</keyword>
<dbReference type="Gene3D" id="3.40.50.620">
    <property type="entry name" value="HUPs"/>
    <property type="match status" value="1"/>
</dbReference>
<proteinExistence type="predicted"/>
<dbReference type="GO" id="GO:0032543">
    <property type="term" value="P:mitochondrial translation"/>
    <property type="evidence" value="ECO:0007669"/>
    <property type="project" value="TreeGrafter"/>
</dbReference>
<dbReference type="GO" id="GO:0005524">
    <property type="term" value="F:ATP binding"/>
    <property type="evidence" value="ECO:0007669"/>
    <property type="project" value="UniProtKB-KW"/>
</dbReference>
<dbReference type="GO" id="GO:0006428">
    <property type="term" value="P:isoleucyl-tRNA aminoacylation"/>
    <property type="evidence" value="ECO:0007669"/>
    <property type="project" value="TreeGrafter"/>
</dbReference>
<dbReference type="InterPro" id="IPR014729">
    <property type="entry name" value="Rossmann-like_a/b/a_fold"/>
</dbReference>
<keyword evidence="3" id="KW-0067">ATP-binding</keyword>
<dbReference type="PANTHER" id="PTHR42765">
    <property type="entry name" value="SOLEUCYL-TRNA SYNTHETASE"/>
    <property type="match status" value="1"/>
</dbReference>
<comment type="caution">
    <text evidence="7">The sequence shown here is derived from an EMBL/GenBank/DDBJ whole genome shotgun (WGS) entry which is preliminary data.</text>
</comment>
<gene>
    <name evidence="7" type="ORF">TL16_g06343</name>
</gene>
<dbReference type="EMBL" id="BLQM01000191">
    <property type="protein sequence ID" value="GMH74010.1"/>
    <property type="molecule type" value="Genomic_DNA"/>
</dbReference>
<evidence type="ECO:0000313" key="7">
    <source>
        <dbReference type="EMBL" id="GMH74010.1"/>
    </source>
</evidence>
<evidence type="ECO:0000259" key="6">
    <source>
        <dbReference type="Pfam" id="PF00133"/>
    </source>
</evidence>
<dbReference type="AlphaFoldDB" id="A0A9W7AQ76"/>
<organism evidence="7 8">
    <name type="scientific">Triparma laevis f. inornata</name>
    <dbReference type="NCBI Taxonomy" id="1714386"/>
    <lineage>
        <taxon>Eukaryota</taxon>
        <taxon>Sar</taxon>
        <taxon>Stramenopiles</taxon>
        <taxon>Ochrophyta</taxon>
        <taxon>Bolidophyceae</taxon>
        <taxon>Parmales</taxon>
        <taxon>Triparmaceae</taxon>
        <taxon>Triparma</taxon>
    </lineage>
</organism>
<keyword evidence="4" id="KW-0648">Protein biosynthesis</keyword>
<evidence type="ECO:0000256" key="5">
    <source>
        <dbReference type="ARBA" id="ARBA00023146"/>
    </source>
</evidence>
<dbReference type="SUPFAM" id="SSF52374">
    <property type="entry name" value="Nucleotidylyl transferase"/>
    <property type="match status" value="1"/>
</dbReference>
<dbReference type="GO" id="GO:0004822">
    <property type="term" value="F:isoleucine-tRNA ligase activity"/>
    <property type="evidence" value="ECO:0007669"/>
    <property type="project" value="TreeGrafter"/>
</dbReference>
<dbReference type="InterPro" id="IPR002300">
    <property type="entry name" value="aa-tRNA-synth_Ia"/>
</dbReference>
<evidence type="ECO:0000313" key="8">
    <source>
        <dbReference type="Proteomes" id="UP001162640"/>
    </source>
</evidence>
<reference evidence="8" key="1">
    <citation type="journal article" date="2023" name="Commun. Biol.">
        <title>Genome analysis of Parmales, the sister group of diatoms, reveals the evolutionary specialization of diatoms from phago-mixotrophs to photoautotrophs.</title>
        <authorList>
            <person name="Ban H."/>
            <person name="Sato S."/>
            <person name="Yoshikawa S."/>
            <person name="Yamada K."/>
            <person name="Nakamura Y."/>
            <person name="Ichinomiya M."/>
            <person name="Sato N."/>
            <person name="Blanc-Mathieu R."/>
            <person name="Endo H."/>
            <person name="Kuwata A."/>
            <person name="Ogata H."/>
        </authorList>
    </citation>
    <scope>NUCLEOTIDE SEQUENCE [LARGE SCALE GENOMIC DNA]</scope>
</reference>
<accession>A0A9W7AQ76</accession>
<name>A0A9W7AQ76_9STRA</name>
<evidence type="ECO:0000256" key="1">
    <source>
        <dbReference type="ARBA" id="ARBA00022598"/>
    </source>
</evidence>
<evidence type="ECO:0000256" key="2">
    <source>
        <dbReference type="ARBA" id="ARBA00022741"/>
    </source>
</evidence>
<evidence type="ECO:0000256" key="3">
    <source>
        <dbReference type="ARBA" id="ARBA00022840"/>
    </source>
</evidence>
<keyword evidence="5" id="KW-0030">Aminoacyl-tRNA synthetase</keyword>
<feature type="domain" description="Aminoacyl-tRNA synthetase class Ia" evidence="6">
    <location>
        <begin position="9"/>
        <end position="101"/>
    </location>
</feature>
<dbReference type="InterPro" id="IPR050081">
    <property type="entry name" value="Ile-tRNA_ligase"/>
</dbReference>
<evidence type="ECO:0000256" key="4">
    <source>
        <dbReference type="ARBA" id="ARBA00022917"/>
    </source>
</evidence>